<keyword evidence="1" id="KW-0808">Transferase</keyword>
<dbReference type="PANTHER" id="PTHR43861">
    <property type="entry name" value="TRANS-ACONITATE 2-METHYLTRANSFERASE-RELATED"/>
    <property type="match status" value="1"/>
</dbReference>
<dbReference type="CDD" id="cd02440">
    <property type="entry name" value="AdoMet_MTases"/>
    <property type="match status" value="1"/>
</dbReference>
<dbReference type="Pfam" id="PF13489">
    <property type="entry name" value="Methyltransf_23"/>
    <property type="match status" value="1"/>
</dbReference>
<evidence type="ECO:0000313" key="2">
    <source>
        <dbReference type="Proteomes" id="UP000270224"/>
    </source>
</evidence>
<reference evidence="2" key="1">
    <citation type="submission" date="2018-11" db="EMBL/GenBank/DDBJ databases">
        <title>Proposal to divide the Flavobacteriaceae and reorganize its genera based on Amino Acid Identity values calculated from whole genome sequences.</title>
        <authorList>
            <person name="Nicholson A.C."/>
            <person name="Gulvik C.A."/>
            <person name="Whitney A.M."/>
            <person name="Humrighouse B.W."/>
            <person name="Bell M."/>
            <person name="Holmes B."/>
            <person name="Steigerwalt A."/>
            <person name="Villarma A."/>
            <person name="Sheth M."/>
            <person name="Batra D."/>
            <person name="Pryor J."/>
            <person name="Bernardet J.-F."/>
            <person name="Hugo C."/>
            <person name="Kampfer P."/>
            <person name="Newman J."/>
            <person name="Mcquiston J.R."/>
        </authorList>
    </citation>
    <scope>NUCLEOTIDE SEQUENCE [LARGE SCALE GENOMIC DNA]</scope>
    <source>
        <strain evidence="2">H3056</strain>
    </source>
</reference>
<dbReference type="Gene3D" id="3.40.50.150">
    <property type="entry name" value="Vaccinia Virus protein VP39"/>
    <property type="match status" value="1"/>
</dbReference>
<protein>
    <submittedName>
        <fullName evidence="1">Class I SAM-dependent methyltransferase</fullName>
    </submittedName>
</protein>
<proteinExistence type="predicted"/>
<reference evidence="2" key="2">
    <citation type="submission" date="2018-11" db="EMBL/GenBank/DDBJ databases">
        <title>Proposal to divide the Flavobacteriaceae and reorganize its genera based on Amino Acid Identity values calculated from whole genome sequences.</title>
        <authorList>
            <person name="Nicholson A.C."/>
            <person name="Gulvik C.A."/>
            <person name="Whitney A.M."/>
            <person name="Humrighouse B.W."/>
            <person name="Bell M."/>
            <person name="Holmens B."/>
            <person name="Steigerwalt A."/>
            <person name="Villarma A."/>
            <person name="Sheth M."/>
            <person name="Batra D."/>
            <person name="Pryor J."/>
            <person name="Bernardet J.-F."/>
            <person name="Hugo C."/>
            <person name="Kampfer P."/>
            <person name="Newman J."/>
            <person name="Mcquiston J.R."/>
        </authorList>
    </citation>
    <scope>NUCLEOTIDE SEQUENCE [LARGE SCALE GENOMIC DNA]</scope>
    <source>
        <strain evidence="2">H3056</strain>
    </source>
</reference>
<evidence type="ECO:0000313" key="1">
    <source>
        <dbReference type="EMBL" id="ROI07886.1"/>
    </source>
</evidence>
<name>A0A3N0WS04_9FLAO</name>
<dbReference type="EMBL" id="RJUG01000004">
    <property type="protein sequence ID" value="ROI07886.1"/>
    <property type="molecule type" value="Genomic_DNA"/>
</dbReference>
<comment type="caution">
    <text evidence="1">The sequence shown here is derived from an EMBL/GenBank/DDBJ whole genome shotgun (WGS) entry which is preliminary data.</text>
</comment>
<organism evidence="1 2">
    <name type="scientific">Kaistella daneshvariae</name>
    <dbReference type="NCBI Taxonomy" id="2487074"/>
    <lineage>
        <taxon>Bacteria</taxon>
        <taxon>Pseudomonadati</taxon>
        <taxon>Bacteroidota</taxon>
        <taxon>Flavobacteriia</taxon>
        <taxon>Flavobacteriales</taxon>
        <taxon>Weeksellaceae</taxon>
        <taxon>Chryseobacterium group</taxon>
        <taxon>Kaistella</taxon>
    </lineage>
</organism>
<dbReference type="OrthoDB" id="2370471at2"/>
<dbReference type="InterPro" id="IPR029063">
    <property type="entry name" value="SAM-dependent_MTases_sf"/>
</dbReference>
<dbReference type="GO" id="GO:0008168">
    <property type="term" value="F:methyltransferase activity"/>
    <property type="evidence" value="ECO:0007669"/>
    <property type="project" value="UniProtKB-KW"/>
</dbReference>
<dbReference type="GO" id="GO:0032259">
    <property type="term" value="P:methylation"/>
    <property type="evidence" value="ECO:0007669"/>
    <property type="project" value="UniProtKB-KW"/>
</dbReference>
<gene>
    <name evidence="1" type="ORF">EGI11_09440</name>
</gene>
<accession>A0A3N0WS04</accession>
<dbReference type="AlphaFoldDB" id="A0A3N0WS04"/>
<keyword evidence="1" id="KW-0489">Methyltransferase</keyword>
<dbReference type="Proteomes" id="UP000270224">
    <property type="component" value="Unassembled WGS sequence"/>
</dbReference>
<sequence>MKVKDHFLTQETFEITETTIPGIWKTRPIPENLSKYYESTQYISHHQDSGSLKEKVYKFLQNFNLEYKKKILSEQVKNGSTILDYGCGAGEFLKKNEGDFKLFGFEPNETARSFAQKKITSGRFILNLDELEDSSLDAITLWHVFEHIENQQEILEIFHRKLSANGKLIIAVPNPTSYDAKRYKEFWAAYDVPRHIFHFSKIGMLQLMNSEKWKVQKIKPLLLDAYYISALSEKYKKSPFFWLKGMLYGTISNFKASKNGEYSSLIYIIEKK</sequence>
<dbReference type="RefSeq" id="WP_123266200.1">
    <property type="nucleotide sequence ID" value="NZ_RJUG01000004.1"/>
</dbReference>
<dbReference type="SUPFAM" id="SSF53335">
    <property type="entry name" value="S-adenosyl-L-methionine-dependent methyltransferases"/>
    <property type="match status" value="1"/>
</dbReference>